<dbReference type="EMBL" id="JAIWYP010000011">
    <property type="protein sequence ID" value="KAH3742181.1"/>
    <property type="molecule type" value="Genomic_DNA"/>
</dbReference>
<name>A0A9D4I4D5_DREPO</name>
<feature type="signal peptide" evidence="1">
    <location>
        <begin position="1"/>
        <end position="19"/>
    </location>
</feature>
<feature type="chain" id="PRO_5038514280" evidence="1">
    <location>
        <begin position="20"/>
        <end position="138"/>
    </location>
</feature>
<organism evidence="2 3">
    <name type="scientific">Dreissena polymorpha</name>
    <name type="common">Zebra mussel</name>
    <name type="synonym">Mytilus polymorpha</name>
    <dbReference type="NCBI Taxonomy" id="45954"/>
    <lineage>
        <taxon>Eukaryota</taxon>
        <taxon>Metazoa</taxon>
        <taxon>Spiralia</taxon>
        <taxon>Lophotrochozoa</taxon>
        <taxon>Mollusca</taxon>
        <taxon>Bivalvia</taxon>
        <taxon>Autobranchia</taxon>
        <taxon>Heteroconchia</taxon>
        <taxon>Euheterodonta</taxon>
        <taxon>Imparidentia</taxon>
        <taxon>Neoheterodontei</taxon>
        <taxon>Myida</taxon>
        <taxon>Dreissenoidea</taxon>
        <taxon>Dreissenidae</taxon>
        <taxon>Dreissena</taxon>
    </lineage>
</organism>
<dbReference type="AlphaFoldDB" id="A0A9D4I4D5"/>
<protein>
    <submittedName>
        <fullName evidence="2">Uncharacterized protein</fullName>
    </submittedName>
</protein>
<evidence type="ECO:0000313" key="3">
    <source>
        <dbReference type="Proteomes" id="UP000828390"/>
    </source>
</evidence>
<gene>
    <name evidence="2" type="ORF">DPMN_048918</name>
</gene>
<keyword evidence="3" id="KW-1185">Reference proteome</keyword>
<keyword evidence="1" id="KW-0732">Signal</keyword>
<evidence type="ECO:0000256" key="1">
    <source>
        <dbReference type="SAM" id="SignalP"/>
    </source>
</evidence>
<dbReference type="Proteomes" id="UP000828390">
    <property type="component" value="Unassembled WGS sequence"/>
</dbReference>
<reference evidence="2" key="2">
    <citation type="submission" date="2020-11" db="EMBL/GenBank/DDBJ databases">
        <authorList>
            <person name="McCartney M.A."/>
            <person name="Auch B."/>
            <person name="Kono T."/>
            <person name="Mallez S."/>
            <person name="Becker A."/>
            <person name="Gohl D.M."/>
            <person name="Silverstein K.A.T."/>
            <person name="Koren S."/>
            <person name="Bechman K.B."/>
            <person name="Herman A."/>
            <person name="Abrahante J.E."/>
            <person name="Garbe J."/>
        </authorList>
    </citation>
    <scope>NUCLEOTIDE SEQUENCE</scope>
    <source>
        <strain evidence="2">Duluth1</strain>
        <tissue evidence="2">Whole animal</tissue>
    </source>
</reference>
<comment type="caution">
    <text evidence="2">The sequence shown here is derived from an EMBL/GenBank/DDBJ whole genome shotgun (WGS) entry which is preliminary data.</text>
</comment>
<accession>A0A9D4I4D5</accession>
<reference evidence="2" key="1">
    <citation type="journal article" date="2019" name="bioRxiv">
        <title>The Genome of the Zebra Mussel, Dreissena polymorpha: A Resource for Invasive Species Research.</title>
        <authorList>
            <person name="McCartney M.A."/>
            <person name="Auch B."/>
            <person name="Kono T."/>
            <person name="Mallez S."/>
            <person name="Zhang Y."/>
            <person name="Obille A."/>
            <person name="Becker A."/>
            <person name="Abrahante J.E."/>
            <person name="Garbe J."/>
            <person name="Badalamenti J.P."/>
            <person name="Herman A."/>
            <person name="Mangelson H."/>
            <person name="Liachko I."/>
            <person name="Sullivan S."/>
            <person name="Sone E.D."/>
            <person name="Koren S."/>
            <person name="Silverstein K.A.T."/>
            <person name="Beckman K.B."/>
            <person name="Gohl D.M."/>
        </authorList>
    </citation>
    <scope>NUCLEOTIDE SEQUENCE</scope>
    <source>
        <strain evidence="2">Duluth1</strain>
        <tissue evidence="2">Whole animal</tissue>
    </source>
</reference>
<proteinExistence type="predicted"/>
<sequence length="138" mass="15052">MKLLLLGSLAVLLVWSSSATQKGDFLDEKDSDDVARALGETDIDLIWYECKTQCGDNGDYDEHCIAECVIKGLIDSGKRAIESPQKRKDARFWTWGGYNGGHNGNTDNADKSVSNLIGGFQNMNGNGNGANGNFRFGR</sequence>
<evidence type="ECO:0000313" key="2">
    <source>
        <dbReference type="EMBL" id="KAH3742181.1"/>
    </source>
</evidence>